<dbReference type="SUPFAM" id="SSF54534">
    <property type="entry name" value="FKBP-like"/>
    <property type="match status" value="1"/>
</dbReference>
<dbReference type="InterPro" id="IPR046357">
    <property type="entry name" value="PPIase_dom_sf"/>
</dbReference>
<keyword evidence="5" id="KW-1185">Reference proteome</keyword>
<proteinExistence type="predicted"/>
<dbReference type="PROSITE" id="PS50198">
    <property type="entry name" value="PPIC_PPIASE_2"/>
    <property type="match status" value="1"/>
</dbReference>
<name>A0ABP9UIG1_9BACT</name>
<evidence type="ECO:0000256" key="1">
    <source>
        <dbReference type="PROSITE-ProRule" id="PRU00278"/>
    </source>
</evidence>
<dbReference type="EMBL" id="BAABRI010000003">
    <property type="protein sequence ID" value="GAA5481438.1"/>
    <property type="molecule type" value="Genomic_DNA"/>
</dbReference>
<keyword evidence="1" id="KW-0413">Isomerase</keyword>
<keyword evidence="2" id="KW-0472">Membrane</keyword>
<dbReference type="Proteomes" id="UP001476282">
    <property type="component" value="Unassembled WGS sequence"/>
</dbReference>
<dbReference type="Gene3D" id="3.10.50.40">
    <property type="match status" value="1"/>
</dbReference>
<reference evidence="4 5" key="1">
    <citation type="submission" date="2024-02" db="EMBL/GenBank/DDBJ databases">
        <title>Haloferula sargassicola NBRC 104335.</title>
        <authorList>
            <person name="Ichikawa N."/>
            <person name="Katano-Makiyama Y."/>
            <person name="Hidaka K."/>
        </authorList>
    </citation>
    <scope>NUCLEOTIDE SEQUENCE [LARGE SCALE GENOMIC DNA]</scope>
    <source>
        <strain evidence="4 5">NBRC 104335</strain>
    </source>
</reference>
<dbReference type="InterPro" id="IPR023058">
    <property type="entry name" value="PPIase_PpiC_CS"/>
</dbReference>
<evidence type="ECO:0000313" key="5">
    <source>
        <dbReference type="Proteomes" id="UP001476282"/>
    </source>
</evidence>
<dbReference type="Gene3D" id="1.10.4030.10">
    <property type="entry name" value="Porin chaperone SurA, peptide-binding domain"/>
    <property type="match status" value="1"/>
</dbReference>
<dbReference type="SUPFAM" id="SSF109998">
    <property type="entry name" value="Triger factor/SurA peptide-binding domain-like"/>
    <property type="match status" value="1"/>
</dbReference>
<feature type="transmembrane region" description="Helical" evidence="2">
    <location>
        <begin position="7"/>
        <end position="28"/>
    </location>
</feature>
<dbReference type="RefSeq" id="WP_353565590.1">
    <property type="nucleotide sequence ID" value="NZ_BAABRI010000003.1"/>
</dbReference>
<evidence type="ECO:0000313" key="4">
    <source>
        <dbReference type="EMBL" id="GAA5481438.1"/>
    </source>
</evidence>
<evidence type="ECO:0000256" key="2">
    <source>
        <dbReference type="SAM" id="Phobius"/>
    </source>
</evidence>
<dbReference type="Pfam" id="PF13616">
    <property type="entry name" value="Rotamase_3"/>
    <property type="match status" value="1"/>
</dbReference>
<dbReference type="InterPro" id="IPR027304">
    <property type="entry name" value="Trigger_fact/SurA_dom_sf"/>
</dbReference>
<accession>A0ABP9UIG1</accession>
<dbReference type="PANTHER" id="PTHR47245">
    <property type="entry name" value="PEPTIDYLPROLYL ISOMERASE"/>
    <property type="match status" value="1"/>
</dbReference>
<comment type="caution">
    <text evidence="4">The sequence shown here is derived from an EMBL/GenBank/DDBJ whole genome shotgun (WGS) entry which is preliminary data.</text>
</comment>
<keyword evidence="2" id="KW-0812">Transmembrane</keyword>
<evidence type="ECO:0000259" key="3">
    <source>
        <dbReference type="PROSITE" id="PS50198"/>
    </source>
</evidence>
<organism evidence="4 5">
    <name type="scientific">Haloferula sargassicola</name>
    <dbReference type="NCBI Taxonomy" id="490096"/>
    <lineage>
        <taxon>Bacteria</taxon>
        <taxon>Pseudomonadati</taxon>
        <taxon>Verrucomicrobiota</taxon>
        <taxon>Verrucomicrobiia</taxon>
        <taxon>Verrucomicrobiales</taxon>
        <taxon>Verrucomicrobiaceae</taxon>
        <taxon>Haloferula</taxon>
    </lineage>
</organism>
<dbReference type="InterPro" id="IPR050245">
    <property type="entry name" value="PrsA_foldase"/>
</dbReference>
<dbReference type="InterPro" id="IPR000297">
    <property type="entry name" value="PPIase_PpiC"/>
</dbReference>
<dbReference type="PROSITE" id="PS01096">
    <property type="entry name" value="PPIC_PPIASE_1"/>
    <property type="match status" value="1"/>
</dbReference>
<protein>
    <submittedName>
        <fullName evidence="4">Chaperone SurA</fullName>
    </submittedName>
</protein>
<feature type="domain" description="PpiC" evidence="3">
    <location>
        <begin position="202"/>
        <end position="300"/>
    </location>
</feature>
<gene>
    <name evidence="4" type="primary">surA_1</name>
    <name evidence="4" type="ORF">Hsar01_00647</name>
</gene>
<keyword evidence="2" id="KW-1133">Transmembrane helix</keyword>
<keyword evidence="1" id="KW-0697">Rotamase</keyword>
<dbReference type="PANTHER" id="PTHR47245:SF2">
    <property type="entry name" value="PEPTIDYL-PROLYL CIS-TRANS ISOMERASE HP_0175-RELATED"/>
    <property type="match status" value="1"/>
</dbReference>
<sequence length="355" mass="40280">MRPSRKFTVRIFLYSAVLAYLAADLLWFDGPVSQRVRRSMPGSTESIQSAKNQGVVARAFKYPIYLSQVERAMQERLWLEGKSAADLTPEQRHDARLAALNDLIDHELLRTKVQANQNDLPVSDQEIDDAVRRLASRFATREEMKAELAAEGIDSEKELRFRLAARLQQVKYIETRIAKDVAVSDDEAREWFAVNADKLAIPPRVHVRHVFLATLGVDPQQVRKKLDAAVARITSGAQTFEAVAGEISDDPRSKPVGGDLGWVTEDRLPADFATPVFRMQPGQPEIIRTKLGWHYVEVLEKRPRELRSFDEAKDEVIAALRSAKRAERVNAQRQAIRNTQKNVAVHVYYDMIPTE</sequence>